<dbReference type="Gene3D" id="3.40.50.200">
    <property type="entry name" value="Peptidase S8/S53 domain"/>
    <property type="match status" value="1"/>
</dbReference>
<accession>A0AAV5DJH2</accession>
<dbReference type="SUPFAM" id="SSF52743">
    <property type="entry name" value="Subtilisin-like"/>
    <property type="match status" value="1"/>
</dbReference>
<evidence type="ECO:0000256" key="1">
    <source>
        <dbReference type="ARBA" id="ARBA00011073"/>
    </source>
</evidence>
<keyword evidence="5" id="KW-1185">Reference proteome</keyword>
<dbReference type="InterPro" id="IPR000209">
    <property type="entry name" value="Peptidase_S8/S53_dom"/>
</dbReference>
<proteinExistence type="inferred from homology"/>
<dbReference type="GO" id="GO:0006508">
    <property type="term" value="P:proteolysis"/>
    <property type="evidence" value="ECO:0007669"/>
    <property type="project" value="InterPro"/>
</dbReference>
<name>A0AAV5DJH2_ELECO</name>
<evidence type="ECO:0000256" key="2">
    <source>
        <dbReference type="ARBA" id="ARBA00022729"/>
    </source>
</evidence>
<evidence type="ECO:0000313" key="5">
    <source>
        <dbReference type="Proteomes" id="UP001054889"/>
    </source>
</evidence>
<comment type="caution">
    <text evidence="4">The sequence shown here is derived from an EMBL/GenBank/DDBJ whole genome shotgun (WGS) entry which is preliminary data.</text>
</comment>
<sequence>MLSASGTRAIRAEAEGGGGGLELSIIGRWWIGARILDSIGAQFSYSHRRCSNIAWGTSMVTLHVTGVIGLIKKKDTTWMPDMIRSAMMTTAAMLDNRGKTCWN</sequence>
<reference evidence="4" key="2">
    <citation type="submission" date="2021-12" db="EMBL/GenBank/DDBJ databases">
        <title>Resequencing data analysis of finger millet.</title>
        <authorList>
            <person name="Hatakeyama M."/>
            <person name="Aluri S."/>
            <person name="Balachadran M.T."/>
            <person name="Sivarajan S.R."/>
            <person name="Poveda L."/>
            <person name="Shimizu-Inatsugi R."/>
            <person name="Schlapbach R."/>
            <person name="Sreeman S.M."/>
            <person name="Shimizu K.K."/>
        </authorList>
    </citation>
    <scope>NUCLEOTIDE SEQUENCE</scope>
</reference>
<dbReference type="PANTHER" id="PTHR10795">
    <property type="entry name" value="PROPROTEIN CONVERTASE SUBTILISIN/KEXIN"/>
    <property type="match status" value="1"/>
</dbReference>
<evidence type="ECO:0000313" key="4">
    <source>
        <dbReference type="EMBL" id="GJN11234.1"/>
    </source>
</evidence>
<dbReference type="AlphaFoldDB" id="A0AAV5DJH2"/>
<dbReference type="EMBL" id="BQKI01000018">
    <property type="protein sequence ID" value="GJN11234.1"/>
    <property type="molecule type" value="Genomic_DNA"/>
</dbReference>
<evidence type="ECO:0000259" key="3">
    <source>
        <dbReference type="Pfam" id="PF00082"/>
    </source>
</evidence>
<keyword evidence="2" id="KW-0732">Signal</keyword>
<gene>
    <name evidence="4" type="primary">ga29408</name>
    <name evidence="4" type="ORF">PR202_ga29408</name>
</gene>
<dbReference type="InterPro" id="IPR036852">
    <property type="entry name" value="Peptidase_S8/S53_dom_sf"/>
</dbReference>
<dbReference type="GO" id="GO:0004252">
    <property type="term" value="F:serine-type endopeptidase activity"/>
    <property type="evidence" value="ECO:0007669"/>
    <property type="project" value="InterPro"/>
</dbReference>
<comment type="similarity">
    <text evidence="1">Belongs to the peptidase S8 family.</text>
</comment>
<dbReference type="Proteomes" id="UP001054889">
    <property type="component" value="Unassembled WGS sequence"/>
</dbReference>
<dbReference type="InterPro" id="IPR045051">
    <property type="entry name" value="SBT"/>
</dbReference>
<reference evidence="4" key="1">
    <citation type="journal article" date="2018" name="DNA Res.">
        <title>Multiple hybrid de novo genome assembly of finger millet, an orphan allotetraploid crop.</title>
        <authorList>
            <person name="Hatakeyama M."/>
            <person name="Aluri S."/>
            <person name="Balachadran M.T."/>
            <person name="Sivarajan S.R."/>
            <person name="Patrignani A."/>
            <person name="Gruter S."/>
            <person name="Poveda L."/>
            <person name="Shimizu-Inatsugi R."/>
            <person name="Baeten J."/>
            <person name="Francoijs K.J."/>
            <person name="Nataraja K.N."/>
            <person name="Reddy Y.A.N."/>
            <person name="Phadnis S."/>
            <person name="Ravikumar R.L."/>
            <person name="Schlapbach R."/>
            <person name="Sreeman S.M."/>
            <person name="Shimizu K.K."/>
        </authorList>
    </citation>
    <scope>NUCLEOTIDE SEQUENCE</scope>
</reference>
<protein>
    <recommendedName>
        <fullName evidence="3">Peptidase S8/S53 domain-containing protein</fullName>
    </recommendedName>
</protein>
<feature type="domain" description="Peptidase S8/S53" evidence="3">
    <location>
        <begin position="33"/>
        <end position="92"/>
    </location>
</feature>
<organism evidence="4 5">
    <name type="scientific">Eleusine coracana subsp. coracana</name>
    <dbReference type="NCBI Taxonomy" id="191504"/>
    <lineage>
        <taxon>Eukaryota</taxon>
        <taxon>Viridiplantae</taxon>
        <taxon>Streptophyta</taxon>
        <taxon>Embryophyta</taxon>
        <taxon>Tracheophyta</taxon>
        <taxon>Spermatophyta</taxon>
        <taxon>Magnoliopsida</taxon>
        <taxon>Liliopsida</taxon>
        <taxon>Poales</taxon>
        <taxon>Poaceae</taxon>
        <taxon>PACMAD clade</taxon>
        <taxon>Chloridoideae</taxon>
        <taxon>Cynodonteae</taxon>
        <taxon>Eleusininae</taxon>
        <taxon>Eleusine</taxon>
    </lineage>
</organism>
<dbReference type="Pfam" id="PF00082">
    <property type="entry name" value="Peptidase_S8"/>
    <property type="match status" value="1"/>
</dbReference>